<reference evidence="45" key="2">
    <citation type="submission" date="2025-08" db="UniProtKB">
        <authorList>
            <consortium name="Ensembl"/>
        </authorList>
    </citation>
    <scope>IDENTIFICATION</scope>
</reference>
<feature type="domain" description="Ig-like" evidence="43">
    <location>
        <begin position="1156"/>
        <end position="1246"/>
    </location>
</feature>
<feature type="region of interest" description="Disordered" evidence="38">
    <location>
        <begin position="4650"/>
        <end position="4676"/>
    </location>
</feature>
<feature type="domain" description="Ig-like" evidence="43">
    <location>
        <begin position="3657"/>
        <end position="3728"/>
    </location>
</feature>
<dbReference type="GO" id="GO:0005634">
    <property type="term" value="C:nucleus"/>
    <property type="evidence" value="ECO:0007669"/>
    <property type="project" value="UniProtKB-SubCell"/>
</dbReference>
<dbReference type="SMART" id="SM00220">
    <property type="entry name" value="S_TKc"/>
    <property type="match status" value="2"/>
</dbReference>
<dbReference type="GO" id="GO:0030018">
    <property type="term" value="C:Z disc"/>
    <property type="evidence" value="ECO:0007669"/>
    <property type="project" value="UniProtKB-SubCell"/>
</dbReference>
<evidence type="ECO:0000256" key="22">
    <source>
        <dbReference type="ARBA" id="ARBA00023121"/>
    </source>
</evidence>
<dbReference type="Gene3D" id="2.30.29.30">
    <property type="entry name" value="Pleckstrin-homology domain (PH domain)/Phosphotyrosine-binding domain (PTB)"/>
    <property type="match status" value="1"/>
</dbReference>
<keyword evidence="12" id="KW-0597">Phosphoprotein</keyword>
<dbReference type="InterPro" id="IPR001452">
    <property type="entry name" value="SH3_domain"/>
</dbReference>
<evidence type="ECO:0000259" key="43">
    <source>
        <dbReference type="PROSITE" id="PS50835"/>
    </source>
</evidence>
<evidence type="ECO:0000256" key="2">
    <source>
        <dbReference type="ARBA" id="ARBA00004123"/>
    </source>
</evidence>
<dbReference type="FunFam" id="2.60.40.10:FF:001136">
    <property type="entry name" value="Obscurin, cytoskeletal calmodulin and titin-interacting RhoGEF"/>
    <property type="match status" value="1"/>
</dbReference>
<feature type="domain" description="Ig-like" evidence="43">
    <location>
        <begin position="2500"/>
        <end position="2584"/>
    </location>
</feature>
<dbReference type="FunFam" id="2.60.40.10:FF:000665">
    <property type="entry name" value="obscurin isoform X1"/>
    <property type="match status" value="1"/>
</dbReference>
<dbReference type="InterPro" id="IPR008266">
    <property type="entry name" value="Tyr_kinase_AS"/>
</dbReference>
<keyword evidence="27" id="KW-0393">Immunoglobulin domain</keyword>
<dbReference type="GO" id="GO:0005829">
    <property type="term" value="C:cytosol"/>
    <property type="evidence" value="ECO:0007669"/>
    <property type="project" value="UniProtKB-ARBA"/>
</dbReference>
<keyword evidence="18" id="KW-0221">Differentiation</keyword>
<feature type="region of interest" description="Disordered" evidence="38">
    <location>
        <begin position="7019"/>
        <end position="7060"/>
    </location>
</feature>
<keyword evidence="15" id="KW-0677">Repeat</keyword>
<feature type="domain" description="Ig-like" evidence="43">
    <location>
        <begin position="7248"/>
        <end position="7337"/>
    </location>
</feature>
<keyword evidence="22" id="KW-0446">Lipid-binding</keyword>
<dbReference type="FunFam" id="2.60.40.10:FF:000707">
    <property type="entry name" value="Obscurin, cytoskeletal calmodulin and titin-interacting RhoGEF"/>
    <property type="match status" value="1"/>
</dbReference>
<feature type="domain" description="Ig-like" evidence="43">
    <location>
        <begin position="5211"/>
        <end position="5280"/>
    </location>
</feature>
<dbReference type="Ensembl" id="ENSRBIT00000066505.1">
    <property type="protein sequence ID" value="ENSRBIP00000042462.1"/>
    <property type="gene ID" value="ENSRBIG00000044496.1"/>
</dbReference>
<feature type="domain" description="Ig-like" evidence="43">
    <location>
        <begin position="3303"/>
        <end position="3386"/>
    </location>
</feature>
<dbReference type="SMART" id="SM00015">
    <property type="entry name" value="IQ"/>
    <property type="match status" value="1"/>
</dbReference>
<dbReference type="CDD" id="cd00096">
    <property type="entry name" value="Ig"/>
    <property type="match status" value="6"/>
</dbReference>
<keyword evidence="37" id="KW-0175">Coiled coil</keyword>
<feature type="domain" description="Fibronectin type-III" evidence="44">
    <location>
        <begin position="4347"/>
        <end position="4441"/>
    </location>
</feature>
<dbReference type="InterPro" id="IPR013106">
    <property type="entry name" value="Ig_V-set"/>
</dbReference>
<dbReference type="FunFam" id="2.60.40.10:FF:001032">
    <property type="entry name" value="Obscurin, cytoskeletal calmodulin and titin-interacting RhoGEF"/>
    <property type="match status" value="1"/>
</dbReference>
<dbReference type="SMART" id="SM00325">
    <property type="entry name" value="RhoGEF"/>
    <property type="match status" value="1"/>
</dbReference>
<evidence type="ECO:0000256" key="12">
    <source>
        <dbReference type="ARBA" id="ARBA00022553"/>
    </source>
</evidence>
<dbReference type="GO" id="GO:0005516">
    <property type="term" value="F:calmodulin binding"/>
    <property type="evidence" value="ECO:0007669"/>
    <property type="project" value="UniProtKB-KW"/>
</dbReference>
<feature type="coiled-coil region" evidence="37">
    <location>
        <begin position="5649"/>
        <end position="5676"/>
    </location>
</feature>
<feature type="domain" description="Ig-like" evidence="43">
    <location>
        <begin position="1841"/>
        <end position="1925"/>
    </location>
</feature>
<dbReference type="FunFam" id="2.60.40.10:FF:000421">
    <property type="entry name" value="LOW QUALITY PROTEIN: obscurin"/>
    <property type="match status" value="2"/>
</dbReference>
<dbReference type="SUPFAM" id="SSF49265">
    <property type="entry name" value="Fibronectin type III"/>
    <property type="match status" value="3"/>
</dbReference>
<evidence type="ECO:0000256" key="6">
    <source>
        <dbReference type="ARBA" id="ARBA00012513"/>
    </source>
</evidence>
<sequence>MDQPQFSGAPRFLTRPKAFVVSVGKDATLSCQIVGNPTPQVSWEKDQQPVAAGARFRLAQDGDLYRLTILDLALGDSGQYVCRARNAIGEAFAAVGLQVDAEAACAEQAPHFLLRPTSIRVREGSEATFRCRVGGSPKPAVSWSKGGRRLGEPDGPRVRVEELGEASALRIRAARPRDGGTYEVRAENPLGAASATAALVVDSDAADTASPPGTSTAALLAHLQRRREAMRAEGAPASPPSTGTRTCTVTEGKHARLSCYVTGEPKPETVWKKDGQLVTEGRRHVVYEDAQENFVLKILFCKQSDRGLYTCTASNLVGQTYSSVLVVVREPAVPFKKRLQDLEVREKESATFLCEVPQPSTEAAWFKEETRLWASAKYGIEEEGTERRLTVRNVSADDDAVYICETQEGSRTVAELAVQGNLLRKLPRKTAVRVGDTAMFCVELAVPVGPVRWVRNQEEVVTGGRVAISAEGTRHTLTISQCCLEDVGQVVFMAGDCWTSTQFCVSGPRKPPLQPPVDPVVKAKTESSVILSWSPPPHGERPVTIDGYLVEKKKLGTYTWMRCHDAEWVATPELTVADVAEEGDFQFRVSALNSFGQSPYLEFPGTVHLAPQLAVRTPLKAVRAVEGGEVTFSVDLTVASAGEWFLDGQALKASSVFEIHCDRTWHMLTIREVPASLHGAQLKFVANGIESSIRMEVRAAPGLTLHKPPTAAAREVLARLHEGRPQLLLSCRQAAAVRPKYEVQASAGRRVLLVRDVAREDAGLYECVSCGGRWGQAGSLCLPCFLHKDMAGSCVDALAGGPVQFECETSEAHVHVHWYKDGMELGCSGERFLQEDVGTWHRLVAATVTRQDEGTYSCRVGEDSVDFRLRVSEPKAVFAKEQLAHRKLQAEAGASATLSCKVAQAHTEVMWYKDGKKLSSSSKVRMEATGCTRKLVVQQAGQADAGEYICEAGGQRLSFHLDVKEPKVVFAKEQVAHSEVQAEAGARATLSCKVAQAQTEVTWYKDGKKLSSSSKVHVEAKGYRGRLVVQQVGKMDAGDYSCEARGQRVSFHLHITEPKMMFAKEQSVHNEVWAEVGASAILSCEVAQAQMEVKWYKDGKKLSSSSKVRMEVKGCTRRLVVYCLLLLNPESSVPVKWVGPRFVFLTVHPSCPPSEPKAVFAKEQSVHNEVQTEAGASATLSCEVAQAQTEVTWYKDGKKLSSSSKVRVEATGCMRQLVVQQASQADAGEYSCEAGDQRLSFHLDVSEPKVVFAKEQPAHREVQTEAGASATLSCEVAQAQTEVTWYKDGKKLSSSSKVRMEAVGCTRRLVVQQAGQADAGEYSSEAGGKRLSFLSLTLCVPKVVFAKEQPLAHREVQAEAGTSTMLSCEVAQAQTEVMWYKDRKKLSSSSKVRVEAVGCTRRLVVQEADQADAGEYSCEAGGQRLSFHLHVAEPKVVFAKEQPACRVVQAEAGASATLSCVVAQGQMEVTWYKDGKKLSSSSKVHVEAEGCTRRLVVQQADQADAGEYSCEAGGQMLSFHLHVAGQCFGVANPLHLELMATLYGPWDSGWWLMVLRTALGERGRSRDARPQISERPYRREPLVVKEHEDIVLTATLATPSVATVTWLKDGVEIRRSKRHKTASQGDTHTLTVHGAQVLDSAVYSCRVGTEGQDFPVQVEEVAAKFCRPLEPVCGELGGTVTLACELSSACAEVVWRCGSTQLQVGKRFQMVAEGPVRLLTVLELRAEDAGEYVCESRDDHTSAQLTVSVPRVVKFMSGLSAVVAEEGCKATFQCVVSPSDAAVVWFRDGALLQPSEKFAISQSGTSHSLTISGLVLEDAGQITVEAEGVSSSAVLRVREAPVLFKKKLEPQTVEERSSVTLEVELTRPWPELRWTRNAAALAPGKNVEIHAEGARHRLVLHNVGFADRGFFGCETPDDKTQAKLTVEMRQVRLVRGLQAVEAQEQGTATMEVHLSHADVEGSWTRDGLRLHQGPTCHLAVRGPTHTLTLSRLRPEDSGLIVFKAEGVHTSALLVVTELPVNFSRPLQDVVTTEKEKVTLECELSRPNVDVRWLKDGVELRAGKTVGVAAQGTCRSLTIYRCEFADQGMYVCDAHDAQSSASVKVQGRTYTLIYRRVLAEDAGEIKFVAENAESRAQLRVKELPVTLVRPLRDKIAMEKHRGVLECQVSRASAQVRWFKGIQELWPGPKYELVSDGLYRKLIISDVQAEDEDTYTCDAGDVKTSAQFFVEEQSITIVRGLQDVTVMEPAPAWFECETSIPSVRPPSGSWGRPRWSAGWGNVGLSRGPVHRLCWAGPAPRMTGPVHFTIGKSRSSARLVVSDIPVVLTRPLEPKTGRELQSVVLSCDFRPAPKAVQWYKDDTPLSPSEKFKMSLEGQMAELRVLRLMPADAGVYRCQAGSAYSSTEVTVEAREVTVTGPLQDAEAMEEGRASFSCELSHEDEEVEWSLNGMPLYNDSFHEISHRGRRHTLVLKSVRRTDAGIVCASSPKVSTSAHLEVRVKPVVFLKALDDLSAEEHSTLALQCEVSDPEAHVVWHKDGVQLGPSDKYDFLHTVGTRGLVVHDLSPEDAGLYTCHVGSEETRARVRVHDLHVGITKRLKTVEVLEGESCSFECILSHESASDPAMWTVGGKTVGSSSRFQATRQGRKYILVVREAAPSDAGEVVFSVRGLTSKASLIVKERPAAIMKPLEDQRVAPGEDVELRCELSRAGTPVRWLKDGKAICKSQKYDVVCEGTMAVLVIRGASLKDVGEYTCEAEASKSTASLCVEEKANCFTEELTNLQVEEKGTAVFTCKTERPAATVTWRKGLLELQASRKHQPSQDGLALQLTISALEKADSDTYTCDIGQAQSQAQLLVQGLRVHIIEDLEDVDVQEGSSATFRCRISPANYEPVHWFLDKTPLHTNELNEIEAQPGGYHVLTLRQLALKDSGTIYFEAGDQRASAALRVTGKPSVFSRELTDATITEGEDLTLVCETSACDSPVCWTKDGKTLRGSARYQLSHEGHRAQLLITGATLQDSGRYKCETRGACSSSIVRVHARPVRFQEALKDLEVREGGAATLRCVLSSVAAPVEWCCGDNVLRPGDKYSLRQEGAVLELVVRDLRPQDSGRYSCSFGDQTTSATLTVTALPAQFIGKLRNKEATEGATATLRCELSKAAPVEWRKGSETIRDGDRYCLRQDGAMCELQIRGLAMVDAGEYSCVCGEERTSASLTIRAMPAHFIGRLRHQESTEGATATLRCELSKAAPVEWRKGRESLRDGDRHRLRQDGAVCELQICGLAVADAGEYSCVCGEERTSATLTVKALPSKFIEGLRNEEATEGATAILWCELSKVAPVEWRKGHDCLRDGDRHSLKQVGSRCELQIRGLAVVDAGEYSCVCGQERTSATLTVRALPARFIENVKNQEAREGATAVLQCELSKADPVEWRKGSETLRDGDRYSLRQDGTRCELQIRGLSVADTGEYSCVCGQERTSAMLTIRALPAKFTEGLRNEETMEGATATLQCELSKAAPVEWRKGLKALRDGDKYSLRQEGAVCELQIHGLAMADTGVYSCVCGQERTSATLTVRALPARFIRRCGEIYEEAREGATATLQCELSKAAPVEWRKGPETLRDGDRHSLRQDGTRCELQIHGLAAADAGEYSCICGQERTSATLTIRALPAKFTKGLKNEEATEGATAMLQCELSKAAPVEWRKGPETLRDGDRYSLRQDGTRCELQIHGLSVADTGEYSCVCGQEKTLATLIVKAPQPVFREPLQNLQAEEGSIATLQCELSEPTATVVWSKGGLQLQANGRREPRLQGCTAELVLWGLRREDTGEYTCTCGSQATSATLTVTAAPVRFLQELQPQEVDEGGTAHLRCELSRAGASGGVFASAPCQPLPCASYQDGAGWCTPFLHPPQLPAKFQDPALQSLEQGDSVHSPAVTVQWLKEGVELHAGPKYEMRSQGAMRELLIHQLEAKDTGEYACVTGSQKTTASLRVTEPEVTIVRGLVDAEVAANEDVEFSCEVSRAGATGMQWCLQGLPLQSNEVTEVTVRDGRIHTLRLKGVTPEDAGTVSFHLGNHASSAQLTIRAPEVTILEPLQDVQLSEGQDASFQCRLSRASGQEACWALGGVPLQVNEMNDIAVEQGTLHLLTLHKVTLEDAGTVSFHVGTCSSEAQLKVTAKNTVVRGLENVEALEGGEALFECQLSQPEVAAHTWLLDDEPVRTSENAEVVYFENGLRHLLLLKNLQPQDSCRVTFLAGDMVTSAFLTVRGWRLEILEPLKNAAVRAGAQALFTCTLSEVVPVGEASWYINGAAVQPHDADWTVTADGSHHTLLLRSAQLLHAGEVTFACRDAVSSARLTVLGLPDPPEDAEVVAHSSHTVTLSWAAPMSDGGGGLCGYRVEVKEGATGQWQLCHELVPGPECVVDGLAPGETYRFRVAAVGPVGAGEPVHLPQTVRLAEPPKPVPPQPSAPESRQVAAGEDVCLELEVAAEAGEVIWHKGTESIQPSGRFEVVSQGRRQMLVIRGFTAEDQGEYHCGPAQGSACPTAATFQVALSPASVDEAPPQPSLPLEAAQEGDLHQLWEALARKRRMSREPTLDSISELPEEDGRSQHLPQEAEEVAPDLSEGYSTADELARTGEADLSHTSSDDESRAGTPSLVTYLKKAGRQGTSPLASKVGAPAAPSVKPQQQQEPLAAVRPPLGDLSTKDLVSIDPSMDKAAVKIQAAFKGYKVRKEMKQQEGPMFSHAFGDTEAQVGDALRLECVVASKADVRACWLKDGVELTDGRHHHIDQLGDGTCSLLITGLDHADAGHYTCQVSNKFGQVAHSACVVVSGTESEAESSSGGELDDAFRRAARRLHRLFRTKSPAEVSDEELFLSADEGPAEPEEPVDWQTYREDEHFICIRFEALTEARQAVTRFQEMFATLGIGVEINLVEEGPRRVEMRISKEAPAPVVPPEPLPSLLTSDAAPVFLTELQNQEVQDGYPVSFDCVVRGQPMPSVRWFKDGKLLEEDDHYMINEDQQGGHQLIITAVVPADMGVYRCLAENSMGVSSTKAELRVDLTSTDYDTAADATETSSYFSAQGYLSSREQEGTESTTDEGQLPQVVEELRDLQVAPGTHLAKFQLKVKGYPAPRLYWFKDGQPLTASAHIRMTDKKTLHTLEIISVTREDSGQYAAYISNAMGAAYSSARLLVRGGYHPEGGPQAGLHLQRPRSWRGALTTSYPPLGRPAPTVHWLREEAERGVLWIGPDTPGYTMASSAQQHSLVLLDVGRQHQGTYTCIASNAAGQALCSASLRVSGLSKVEEQEKVKEALISTFLQGTTQAVSAQGLETASFADLGGQRKGEPLAAKEALRHLSLAEVGTEEFLQKLTSQITEMVSAKITQAKLQVPGGDSDDDSKTPSASPRHGRSRPSSSIQESSSESEDGDARGEIFDIYVVTADYLPLGAEQDAIALREGQYVEVLDAAHPLRWLVRTKPTKSSPSRQGWVSPAYLDRRLKLSPEWGPAEAPEFPGEAVSEDEYKSRLSSVIQELLSSEQAFVEELQFLQSHHLQYLEHCPHVPAAVAGQKAVIFRNVRDIGLFHSSFLQELQQCDTDDDVAMCFIKNQAAFEQYLEFLVGRVQAESVVVSTAIQEFYKKYAEEALSTGDPSQPPPPPLQHYLEQPVERVQRYQALLKELIRNKARNRQNCALLEQAYAVVSALPQRAENQLHVSLMEKYPGTLEALGEPIRQGHFIVWEGAPGARMPWKGHNRHVFLFRNHLVICKPRRDSRTDTFSYVFRNMMKLSSIDLNDQVEGDDRAFEVWQEREDSVRKYLLQARTAIIKNSWVKEICGIQQRLALPVWRPPDFEEELADCTAELGETVKLACRVTGTPKPVISWYKDGKPVQVDPHHILIEDPDGSCALILDSLTGVDSGQYMCFAASAAGNCSTLGKILVQVPPRFMNQVRASPFVEGEDAQFTCTIEGAPYPQIRWYKDGALLTPGSKFQTLSEPRSGLLVLVIQAAGKEDLGLYECELVNRLGSTRASAELHIQNPTLQAREQCHREQLAGAVEDTTLERVDQEITSVLERLLGPRVPGPFTGDLTGPGPCPGWAPALQETGSQPPVTRFSEAPAVPQRVPQPLLHEGPEQEPEAIARAQEWTVPIRMEGAARPGAGTGELLWDVHSHVVTETTERTYTYQAIHTHTARWGDGVPQSGLMAALPILCLQDSVQLVDSTRLSQQQEGTTYSLVLRHVASKDAGVYTCLAQNAGGQVLCKAELLVLGEDNEPDSEKQSHRRKLHSFYEVKEEIGRGVFGFVKRVQHKGNKILCAAKFIPLRSRTRAQAYRERDILATLSHPLVTGLLDQFETRKTLILILELCSSEELLDRLFRKGVVTEAEVKVYIQQLVEGLHYLHSHGILHLDIKPSNILMVHPAREDIKICDFGFAQNITPAELQFSQYGSPEFVSPEIIQQNPVSEASDIWAMGVISYLSLTCSSPFAGESDRATLLNILEGRVSWSSPMAAHLSEDAKDFIKATLQRASQARPSAAQCLSHPWFLKSMPAEEAHFINTKQLKFLLARSRWQRSLMSYKSILVMRSIPELLRGPPDSPSLGVARHLCRDTGGSSSSSSSSDNELAPFARAKSLPPSPVTHSPLLHPRGFLRPSASLPEEAEATVPSAEASALPASPEGAGPPAAQGCVPRHSVIHSLFYQQAGESPEHGALAPGSRRHLARRRHLLKGGYIAGALPGLREPLMEHCMLEEEAAREAQATLLTKAPSFETALRLPASGTHLAPGHSRSLDTEHDPPSTPRRSPEACCEAQRLPSAPSGGAPVRDMGHPQGYKQPPSTGGHPGTAQPESPSLDHPWGQPAPFCHAKQGSAPQEGCSPHSAVAPCPPGSFPLGSCKETPLVPSSPFLGQPQVPPAPAKASPPLDSKMGPGDISLPGRPKPGPCSSPGSASQASSSQVSSLRVGSSRVGTEPSPSLDAEGWSQEAEDLSDSTPTLQRPQEQVTTRKFSLGCRGGYAGVAGYGAFAFGGDAGGMLGQGPMWSRIAWAVSQSSEEQEEARAESPLPQISARPVPEVSRAPSRSSPEPTPWEDVGQVSLVQIQDLLGDAEAADTISLDISEVDPAYLNLSDLYDIKYLPFEFMIFRKVPKPTQPEPPSPMAEEELAEFPGPMRPWQGEMGPHAGLEITEEPEDVDALLAEAAVGRKCKWSSPSRSLFHFPGRYLPLDEPAERGLRDRVKASMEHISRILKGRPEGLEKEGPPRKEPGLASFRPSGLKSWDRAPTFLRELSDETVVLGQSVTLACQVSAQPAAQATWSKDGAPLESSSRVLISTTLKNFQLLTILVVAAEDLGVYTCSASNALGTATTTGVLRKAERPSSSPCPDIGEVYADGVLLVWKPVESYGPVTYIVQCSLEGGSWTTLASDIFDCCYLTSKLSRGRTYTFRTACVSKAGMGPYSSPSEQVLLGGPSHLASEEESQGRPAQPLTSTKTFAFQTQIRSRGRFSVVRQCWEKASRRALAAKIIPYRPKDKMAVLREYEALKGLRHPHLAQLHAAYLSPRHLVLILELCSGPELLPCLAERASYSESEVKDYLWQMLSATQYLHAQHILHLDLRSENMIITEYNLLKVVDLGNAQSLSQEKVLPSEKFKDYLETMAPELLEGQGALPQTDIWAIGVTAFIMLSAEYPVSSEGARDLQRGLRKGLVRLSRCYAGLSGGAVAFLRSTLCAQPWGRPCASSCLQCPWLTEEGPACSRPAPVTFPTARLRVFVRDRQKRRALLYKRHNLAQVR</sequence>
<keyword evidence="10" id="KW-0963">Cytoplasm</keyword>
<evidence type="ECO:0000256" key="15">
    <source>
        <dbReference type="ARBA" id="ARBA00022737"/>
    </source>
</evidence>
<dbReference type="FunFam" id="2.60.40.10:FF:000109">
    <property type="entry name" value="obscurin isoform X5"/>
    <property type="match status" value="6"/>
</dbReference>
<dbReference type="InterPro" id="IPR011993">
    <property type="entry name" value="PH-like_dom_sf"/>
</dbReference>
<dbReference type="Pfam" id="PF00041">
    <property type="entry name" value="fn3"/>
    <property type="match status" value="2"/>
</dbReference>
<keyword evidence="24" id="KW-1015">Disulfide bond</keyword>
<keyword evidence="11" id="KW-0723">Serine/threonine-protein kinase</keyword>
<keyword evidence="14" id="KW-0479">Metal-binding</keyword>
<dbReference type="FunFam" id="2.60.40.10:FF:000965">
    <property type="entry name" value="Obscurin, cytoskeletal calmodulin and titin-interacting RhoGEF"/>
    <property type="match status" value="1"/>
</dbReference>
<comment type="function">
    <text evidence="31">Structural component of striated muscles which plays a role in myofibrillogenesis. Probably involved in the assembly of myosin into sarcomeric A bands in striated muscle. Has serine/threonine protein kinase activity and phosphorylates N-cadherin CDH2 and sodium/potassium-transporting ATPase subunit ATP1B1. Binds (via the PH domain) strongly to phosphatidylinositol 3,4-bisphosphate (PtdIns(3,4)P2) and phosphatidylinositol 4,5-bisphosphate (PtdIns(4,5)P2), and to a lesser extent to phosphatidylinositol 3-phosphate (PtdIns(3)P), phosphatidylinositol 4-phosphate (PtdIns(4)P), phosphatidylinositol 5-phosphate (PtdIns(5)P) and phosphatidylinositol 3,4,5-trisphosphate (PtdIns(3,4,5)P3).</text>
</comment>
<dbReference type="FunFam" id="1.10.510.10:FF:000519">
    <property type="entry name" value="Obscurin, cytoskeletal calmodulin and titin-interacting RhoGEF"/>
    <property type="match status" value="1"/>
</dbReference>
<evidence type="ECO:0000256" key="11">
    <source>
        <dbReference type="ARBA" id="ARBA00022527"/>
    </source>
</evidence>
<dbReference type="SMART" id="SM00060">
    <property type="entry name" value="FN3"/>
    <property type="match status" value="3"/>
</dbReference>
<dbReference type="FunFam" id="2.60.40.10:FF:000148">
    <property type="entry name" value="titin isoform X1"/>
    <property type="match status" value="2"/>
</dbReference>
<evidence type="ECO:0000256" key="14">
    <source>
        <dbReference type="ARBA" id="ARBA00022723"/>
    </source>
</evidence>
<proteinExistence type="inferred from homology"/>
<dbReference type="GO" id="GO:1902936">
    <property type="term" value="F:phosphatidylinositol bisphosphate binding"/>
    <property type="evidence" value="ECO:0007669"/>
    <property type="project" value="UniProtKB-ARBA"/>
</dbReference>
<evidence type="ECO:0000256" key="25">
    <source>
        <dbReference type="ARBA" id="ARBA00023179"/>
    </source>
</evidence>
<evidence type="ECO:0000256" key="32">
    <source>
        <dbReference type="ARBA" id="ARBA00067992"/>
    </source>
</evidence>
<dbReference type="GO" id="GO:0031430">
    <property type="term" value="C:M band"/>
    <property type="evidence" value="ECO:0007669"/>
    <property type="project" value="UniProtKB-SubCell"/>
</dbReference>
<dbReference type="InterPro" id="IPR007110">
    <property type="entry name" value="Ig-like_dom"/>
</dbReference>
<dbReference type="InterPro" id="IPR036028">
    <property type="entry name" value="SH3-like_dom_sf"/>
</dbReference>
<dbReference type="InterPro" id="IPR013098">
    <property type="entry name" value="Ig_I-set"/>
</dbReference>
<feature type="domain" description="Ig-like" evidence="43">
    <location>
        <begin position="966"/>
        <end position="1052"/>
    </location>
</feature>
<dbReference type="FunFam" id="2.60.40.10:FF:000050">
    <property type="entry name" value="Titin isoform B"/>
    <property type="match status" value="3"/>
</dbReference>
<feature type="compositionally biased region" description="Basic and acidic residues" evidence="38">
    <location>
        <begin position="7216"/>
        <end position="7231"/>
    </location>
</feature>
<dbReference type="SUPFAM" id="SSF56112">
    <property type="entry name" value="Protein kinase-like (PK-like)"/>
    <property type="match status" value="2"/>
</dbReference>
<dbReference type="SMART" id="SM00409">
    <property type="entry name" value="IG"/>
    <property type="match status" value="52"/>
</dbReference>
<dbReference type="InterPro" id="IPR000219">
    <property type="entry name" value="DH_dom"/>
</dbReference>
<dbReference type="FunFam" id="2.60.40.10:FF:001212">
    <property type="entry name" value="Obscurin, cytoskeletal calmodulin and titin-interacting RhoGEF"/>
    <property type="match status" value="1"/>
</dbReference>
<dbReference type="Gene3D" id="3.30.200.20">
    <property type="entry name" value="Phosphorylase Kinase, domain 1"/>
    <property type="match status" value="2"/>
</dbReference>
<feature type="domain" description="Ig-like" evidence="43">
    <location>
        <begin position="4723"/>
        <end position="4814"/>
    </location>
</feature>
<dbReference type="FunFam" id="2.60.40.10:FF:001103">
    <property type="entry name" value="Obscurin, cytoskeletal calmodulin and titin-interacting RhoGEF"/>
    <property type="match status" value="1"/>
</dbReference>
<dbReference type="FunFam" id="2.60.40.10:FF:000837">
    <property type="entry name" value="Obscurin, cytoskeletal calmodulin and titin-interacting RhoGEF"/>
    <property type="match status" value="1"/>
</dbReference>
<comment type="subcellular location">
    <subcellularLocation>
        <location evidence="3">Cell membrane</location>
        <location evidence="3">Sarcolemma</location>
    </subcellularLocation>
    <subcellularLocation>
        <location evidence="28">Cytoplasm</location>
        <location evidence="28">Myofibril</location>
        <location evidence="28">Sarcomere</location>
        <location evidence="28">M line</location>
    </subcellularLocation>
    <subcellularLocation>
        <location evidence="4">Cytoplasm</location>
        <location evidence="4">Myofibril</location>
        <location evidence="4">Sarcomere</location>
        <location evidence="4">Z line</location>
    </subcellularLocation>
    <subcellularLocation>
        <location evidence="2">Nucleus</location>
    </subcellularLocation>
</comment>
<dbReference type="InterPro" id="IPR036179">
    <property type="entry name" value="Ig-like_dom_sf"/>
</dbReference>
<feature type="domain" description="Ig-like" evidence="43">
    <location>
        <begin position="3834"/>
        <end position="3982"/>
    </location>
</feature>
<dbReference type="GO" id="GO:0042383">
    <property type="term" value="C:sarcolemma"/>
    <property type="evidence" value="ECO:0007669"/>
    <property type="project" value="UniProtKB-SubCell"/>
</dbReference>
<feature type="domain" description="Protein kinase" evidence="42">
    <location>
        <begin position="6264"/>
        <end position="6517"/>
    </location>
</feature>
<dbReference type="FunFam" id="2.60.40.10:FF:000917">
    <property type="entry name" value="Obscurin, cytoskeletal calmodulin and titin-interacting RhoGEF"/>
    <property type="match status" value="1"/>
</dbReference>
<dbReference type="Pfam" id="PF00621">
    <property type="entry name" value="RhoGEF"/>
    <property type="match status" value="1"/>
</dbReference>
<dbReference type="FunFam" id="3.30.200.20:FF:000424">
    <property type="entry name" value="obscurin isoform X5"/>
    <property type="match status" value="1"/>
</dbReference>
<dbReference type="SMART" id="SM00233">
    <property type="entry name" value="PH"/>
    <property type="match status" value="1"/>
</dbReference>
<evidence type="ECO:0000256" key="23">
    <source>
        <dbReference type="ARBA" id="ARBA00023136"/>
    </source>
</evidence>
<dbReference type="FunFam" id="2.60.40.10:FF:000380">
    <property type="entry name" value="obscurin isoform X3"/>
    <property type="match status" value="1"/>
</dbReference>
<dbReference type="FunFam" id="2.60.40.10:FF:000075">
    <property type="entry name" value="Obscurin, cytoskeletal calmodulin and titin-interacting RhoGEF"/>
    <property type="match status" value="6"/>
</dbReference>
<dbReference type="PANTHER" id="PTHR35971">
    <property type="entry name" value="SI:DKEY-31G6.6"/>
    <property type="match status" value="1"/>
</dbReference>
<evidence type="ECO:0000256" key="37">
    <source>
        <dbReference type="SAM" id="Coils"/>
    </source>
</evidence>
<dbReference type="FunFam" id="2.60.40.10:FF:000652">
    <property type="entry name" value="obscurin isoform X3"/>
    <property type="match status" value="1"/>
</dbReference>
<dbReference type="SUPFAM" id="SSF50044">
    <property type="entry name" value="SH3-domain"/>
    <property type="match status" value="1"/>
</dbReference>
<dbReference type="PROSITE" id="PS50010">
    <property type="entry name" value="DH_2"/>
    <property type="match status" value="1"/>
</dbReference>
<evidence type="ECO:0000256" key="19">
    <source>
        <dbReference type="ARBA" id="ARBA00022840"/>
    </source>
</evidence>
<evidence type="ECO:0000256" key="36">
    <source>
        <dbReference type="PROSITE-ProRule" id="PRU10141"/>
    </source>
</evidence>
<dbReference type="FunFam" id="2.60.40.10:FF:001214">
    <property type="entry name" value="Obscurin, cytoskeletal calmodulin and titin-interacting RhoGEF"/>
    <property type="match status" value="1"/>
</dbReference>
<feature type="domain" description="Fibronectin type-III" evidence="44">
    <location>
        <begin position="7342"/>
        <end position="7434"/>
    </location>
</feature>
<dbReference type="PROSITE" id="PS50011">
    <property type="entry name" value="PROTEIN_KINASE_DOM"/>
    <property type="match status" value="2"/>
</dbReference>
<evidence type="ECO:0000256" key="10">
    <source>
        <dbReference type="ARBA" id="ARBA00022490"/>
    </source>
</evidence>
<feature type="region of interest" description="Disordered" evidence="38">
    <location>
        <begin position="6748"/>
        <end position="6850"/>
    </location>
</feature>
<dbReference type="SUPFAM" id="SSF48726">
    <property type="entry name" value="Immunoglobulin"/>
    <property type="match status" value="51"/>
</dbReference>
<dbReference type="SUPFAM" id="SSF48065">
    <property type="entry name" value="DBL homology domain (DH-domain)"/>
    <property type="match status" value="1"/>
</dbReference>
<evidence type="ECO:0000256" key="13">
    <source>
        <dbReference type="ARBA" id="ARBA00022679"/>
    </source>
</evidence>
<dbReference type="GO" id="GO:0030154">
    <property type="term" value="P:cell differentiation"/>
    <property type="evidence" value="ECO:0007669"/>
    <property type="project" value="UniProtKB-KW"/>
</dbReference>
<feature type="compositionally biased region" description="Low complexity" evidence="38">
    <location>
        <begin position="6913"/>
        <end position="6937"/>
    </location>
</feature>
<dbReference type="PROSITE" id="PS00107">
    <property type="entry name" value="PROTEIN_KINASE_ATP"/>
    <property type="match status" value="1"/>
</dbReference>
<evidence type="ECO:0000256" key="24">
    <source>
        <dbReference type="ARBA" id="ARBA00023157"/>
    </source>
</evidence>
<keyword evidence="21" id="KW-0112">Calmodulin-binding</keyword>
<feature type="domain" description="Ig-like" evidence="43">
    <location>
        <begin position="5921"/>
        <end position="6011"/>
    </location>
</feature>
<evidence type="ECO:0000256" key="1">
    <source>
        <dbReference type="ARBA" id="ARBA00001946"/>
    </source>
</evidence>
<dbReference type="FunFam" id="2.60.40.10:FF:000872">
    <property type="entry name" value="Obscurin, cytoskeletal calmodulin and titin-interacting RhoGEF"/>
    <property type="match status" value="1"/>
</dbReference>
<feature type="domain" description="Ig-like" evidence="43">
    <location>
        <begin position="783"/>
        <end position="872"/>
    </location>
</feature>
<dbReference type="FunFam" id="2.60.40.10:FF:001071">
    <property type="entry name" value="obscurin isoform X4"/>
    <property type="match status" value="1"/>
</dbReference>
<evidence type="ECO:0000256" key="29">
    <source>
        <dbReference type="ARBA" id="ARBA00047899"/>
    </source>
</evidence>
<dbReference type="Gene3D" id="1.20.900.10">
    <property type="entry name" value="Dbl homology (DH) domain"/>
    <property type="match status" value="1"/>
</dbReference>
<dbReference type="InterPro" id="IPR008271">
    <property type="entry name" value="Ser/Thr_kinase_AS"/>
</dbReference>
<dbReference type="InterPro" id="IPR052385">
    <property type="entry name" value="Obscurin/Obscurin-like_Reg"/>
</dbReference>
<evidence type="ECO:0000256" key="20">
    <source>
        <dbReference type="ARBA" id="ARBA00022842"/>
    </source>
</evidence>
<feature type="binding site" evidence="36">
    <location>
        <position position="6293"/>
    </location>
    <ligand>
        <name>ATP</name>
        <dbReference type="ChEBI" id="CHEBI:30616"/>
    </ligand>
</feature>
<name>A0A2K6N3C2_RHIBE</name>
<feature type="region of interest" description="Disordered" evidence="38">
    <location>
        <begin position="228"/>
        <end position="247"/>
    </location>
</feature>
<keyword evidence="13" id="KW-0808">Transferase</keyword>
<keyword evidence="25" id="KW-0514">Muscle protein</keyword>
<evidence type="ECO:0000256" key="9">
    <source>
        <dbReference type="ARBA" id="ARBA00022475"/>
    </source>
</evidence>
<comment type="cofactor">
    <cofactor evidence="1">
        <name>Mg(2+)</name>
        <dbReference type="ChEBI" id="CHEBI:18420"/>
    </cofactor>
</comment>
<feature type="domain" description="Ig-like" evidence="43">
    <location>
        <begin position="3391"/>
        <end position="3474"/>
    </location>
</feature>
<dbReference type="PROSITE" id="PS00109">
    <property type="entry name" value="PROTEIN_KINASE_TYR"/>
    <property type="match status" value="1"/>
</dbReference>
<dbReference type="InterPro" id="IPR003599">
    <property type="entry name" value="Ig_sub"/>
</dbReference>
<keyword evidence="7 35" id="KW-0728">SH3 domain</keyword>
<dbReference type="CDD" id="cd20971">
    <property type="entry name" value="IgI_1_Titin-A168_like"/>
    <property type="match status" value="1"/>
</dbReference>
<dbReference type="Pfam" id="PF07679">
    <property type="entry name" value="I-set"/>
    <property type="match status" value="48"/>
</dbReference>
<feature type="domain" description="Ig-like" evidence="43">
    <location>
        <begin position="874"/>
        <end position="952"/>
    </location>
</feature>
<evidence type="ECO:0000256" key="30">
    <source>
        <dbReference type="ARBA" id="ARBA00048679"/>
    </source>
</evidence>
<dbReference type="CDD" id="cd23767">
    <property type="entry name" value="IQCD"/>
    <property type="match status" value="1"/>
</dbReference>
<feature type="domain" description="Ig-like" evidence="43">
    <location>
        <begin position="110"/>
        <end position="200"/>
    </location>
</feature>
<feature type="region of interest" description="Disordered" evidence="38">
    <location>
        <begin position="7216"/>
        <end position="7240"/>
    </location>
</feature>
<dbReference type="FunFam" id="1.20.900.10:FF:000027">
    <property type="entry name" value="Obscurin, cytoskeletal calmodulin and titin-interacting RhoGEF"/>
    <property type="match status" value="1"/>
</dbReference>
<feature type="domain" description="Ig-like" evidence="43">
    <location>
        <begin position="2019"/>
        <end position="2103"/>
    </location>
</feature>
<dbReference type="EC" id="2.7.11.1" evidence="6"/>
<feature type="domain" description="Ig-like" evidence="43">
    <location>
        <begin position="5827"/>
        <end position="5910"/>
    </location>
</feature>
<feature type="domain" description="SH3" evidence="39">
    <location>
        <begin position="5413"/>
        <end position="5480"/>
    </location>
</feature>
<feature type="domain" description="Ig-like" evidence="43">
    <location>
        <begin position="3567"/>
        <end position="3652"/>
    </location>
</feature>
<dbReference type="CDD" id="cd00063">
    <property type="entry name" value="FN3"/>
    <property type="match status" value="3"/>
</dbReference>
<feature type="domain" description="Ig-like" evidence="43">
    <location>
        <begin position="4951"/>
        <end position="5040"/>
    </location>
</feature>
<feature type="region of interest" description="Disordered" evidence="38">
    <location>
        <begin position="4570"/>
        <end position="4606"/>
    </location>
</feature>
<feature type="domain" description="Ig-like" evidence="43">
    <location>
        <begin position="3479"/>
        <end position="3562"/>
    </location>
</feature>
<dbReference type="InterPro" id="IPR055251">
    <property type="entry name" value="SOS1_NGEF_PH"/>
</dbReference>
<evidence type="ECO:0000259" key="41">
    <source>
        <dbReference type="PROSITE" id="PS50010"/>
    </source>
</evidence>
<feature type="domain" description="Ig-like" evidence="43">
    <location>
        <begin position="2949"/>
        <end position="3032"/>
    </location>
</feature>
<dbReference type="FunFam" id="2.60.40.10:FF:000979">
    <property type="entry name" value="Obscurin, cytoskeletal calmodulin and titin-interacting RhoGEF"/>
    <property type="match status" value="1"/>
</dbReference>
<dbReference type="FunFam" id="2.60.40.10:FF:000866">
    <property type="entry name" value="Obscurin, cytoskeletal calmodulin and titin-interacting RhoGEF"/>
    <property type="match status" value="1"/>
</dbReference>
<feature type="domain" description="Ig-like" evidence="43">
    <location>
        <begin position="5085"/>
        <end position="5174"/>
    </location>
</feature>
<evidence type="ECO:0000256" key="4">
    <source>
        <dbReference type="ARBA" id="ARBA00004216"/>
    </source>
</evidence>
<dbReference type="InterPro" id="IPR017441">
    <property type="entry name" value="Protein_kinase_ATP_BS"/>
</dbReference>
<keyword evidence="19 36" id="KW-0067">ATP-binding</keyword>
<evidence type="ECO:0000256" key="16">
    <source>
        <dbReference type="ARBA" id="ARBA00022741"/>
    </source>
</evidence>
<feature type="domain" description="Ig-like" evidence="43">
    <location>
        <begin position="1570"/>
        <end position="1662"/>
    </location>
</feature>
<feature type="region of interest" description="Disordered" evidence="38">
    <location>
        <begin position="6573"/>
        <end position="6658"/>
    </location>
</feature>
<feature type="compositionally biased region" description="Low complexity" evidence="38">
    <location>
        <begin position="5383"/>
        <end position="5402"/>
    </location>
</feature>
<dbReference type="InterPro" id="IPR000719">
    <property type="entry name" value="Prot_kinase_dom"/>
</dbReference>
<dbReference type="FunFam" id="2.60.40.10:FF:000773">
    <property type="entry name" value="obscurin isoform X4"/>
    <property type="match status" value="1"/>
</dbReference>
<evidence type="ECO:0000256" key="7">
    <source>
        <dbReference type="ARBA" id="ARBA00022443"/>
    </source>
</evidence>
<dbReference type="SMART" id="SM00406">
    <property type="entry name" value="IGv"/>
    <property type="match status" value="10"/>
</dbReference>
<evidence type="ECO:0000259" key="44">
    <source>
        <dbReference type="PROSITE" id="PS50853"/>
    </source>
</evidence>
<keyword evidence="26" id="KW-0539">Nucleus</keyword>
<feature type="region of interest" description="Disordered" evidence="38">
    <location>
        <begin position="5367"/>
        <end position="5409"/>
    </location>
</feature>
<dbReference type="InterPro" id="IPR013783">
    <property type="entry name" value="Ig-like_fold"/>
</dbReference>
<dbReference type="CDD" id="cd14110">
    <property type="entry name" value="STKc_obscurin_rpt2"/>
    <property type="match status" value="1"/>
</dbReference>
<dbReference type="GeneTree" id="ENSGT00940000154756"/>
<comment type="catalytic activity">
    <reaction evidence="30">
        <text>L-seryl-[protein] + ATP = O-phospho-L-seryl-[protein] + ADP + H(+)</text>
        <dbReference type="Rhea" id="RHEA:17989"/>
        <dbReference type="Rhea" id="RHEA-COMP:9863"/>
        <dbReference type="Rhea" id="RHEA-COMP:11604"/>
        <dbReference type="ChEBI" id="CHEBI:15378"/>
        <dbReference type="ChEBI" id="CHEBI:29999"/>
        <dbReference type="ChEBI" id="CHEBI:30616"/>
        <dbReference type="ChEBI" id="CHEBI:83421"/>
        <dbReference type="ChEBI" id="CHEBI:456216"/>
        <dbReference type="EC" id="2.7.11.1"/>
    </reaction>
</comment>
<dbReference type="InterPro" id="IPR035526">
    <property type="entry name" value="Obscurin_SH3"/>
</dbReference>
<dbReference type="InterPro" id="IPR003961">
    <property type="entry name" value="FN3_dom"/>
</dbReference>
<feature type="domain" description="PH" evidence="40">
    <location>
        <begin position="5708"/>
        <end position="5817"/>
    </location>
</feature>
<dbReference type="FunFam" id="2.60.40.10:FF:000523">
    <property type="entry name" value="obscurin isoform X4"/>
    <property type="match status" value="1"/>
</dbReference>
<dbReference type="FunFam" id="2.60.40.10:FF:000771">
    <property type="entry name" value="Obscurin, cytoskeletal calmodulin and titin-interacting RhoGEF"/>
    <property type="match status" value="1"/>
</dbReference>
<comment type="similarity">
    <text evidence="5">Belongs to the protein kinase superfamily. CAMK Ser/Thr protein kinase family.</text>
</comment>
<evidence type="ECO:0000256" key="3">
    <source>
        <dbReference type="ARBA" id="ARBA00004135"/>
    </source>
</evidence>
<dbReference type="PROSITE" id="PS50002">
    <property type="entry name" value="SH3"/>
    <property type="match status" value="1"/>
</dbReference>
<keyword evidence="46" id="KW-1185">Reference proteome</keyword>
<organism evidence="45 46">
    <name type="scientific">Rhinopithecus bieti</name>
    <name type="common">Black snub-nosed monkey</name>
    <name type="synonym">Pygathrix bieti</name>
    <dbReference type="NCBI Taxonomy" id="61621"/>
    <lineage>
        <taxon>Eukaryota</taxon>
        <taxon>Metazoa</taxon>
        <taxon>Chordata</taxon>
        <taxon>Craniata</taxon>
        <taxon>Vertebrata</taxon>
        <taxon>Euteleostomi</taxon>
        <taxon>Mammalia</taxon>
        <taxon>Eutheria</taxon>
        <taxon>Euarchontoglires</taxon>
        <taxon>Primates</taxon>
        <taxon>Haplorrhini</taxon>
        <taxon>Catarrhini</taxon>
        <taxon>Cercopithecidae</taxon>
        <taxon>Colobinae</taxon>
        <taxon>Rhinopithecus</taxon>
    </lineage>
</organism>
<feature type="domain" description="Ig-like" evidence="43">
    <location>
        <begin position="2143"/>
        <end position="2234"/>
    </location>
</feature>
<dbReference type="PROSITE" id="PS50835">
    <property type="entry name" value="IG_LIKE"/>
    <property type="match status" value="43"/>
</dbReference>
<dbReference type="FunFam" id="2.60.40.10:FF:000988">
    <property type="entry name" value="obscurin isoform X3"/>
    <property type="match status" value="1"/>
</dbReference>
<feature type="domain" description="Ig-like" evidence="43">
    <location>
        <begin position="1248"/>
        <end position="1326"/>
    </location>
</feature>
<feature type="domain" description="Ig-like" evidence="43">
    <location>
        <begin position="1341"/>
        <end position="1420"/>
    </location>
</feature>
<evidence type="ECO:0000256" key="17">
    <source>
        <dbReference type="ARBA" id="ARBA00022777"/>
    </source>
</evidence>
<feature type="compositionally biased region" description="Polar residues" evidence="38">
    <location>
        <begin position="6958"/>
        <end position="6973"/>
    </location>
</feature>
<evidence type="ECO:0000256" key="21">
    <source>
        <dbReference type="ARBA" id="ARBA00022860"/>
    </source>
</evidence>
<feature type="domain" description="Ig-like" evidence="43">
    <location>
        <begin position="3127"/>
        <end position="3210"/>
    </location>
</feature>
<dbReference type="CDD" id="cd13239">
    <property type="entry name" value="PH_Obscurin"/>
    <property type="match status" value="1"/>
</dbReference>
<dbReference type="GO" id="GO:0005524">
    <property type="term" value="F:ATP binding"/>
    <property type="evidence" value="ECO:0007669"/>
    <property type="project" value="UniProtKB-UniRule"/>
</dbReference>
<feature type="domain" description="Ig-like" evidence="43">
    <location>
        <begin position="1750"/>
        <end position="1836"/>
    </location>
</feature>
<evidence type="ECO:0000256" key="27">
    <source>
        <dbReference type="ARBA" id="ARBA00023319"/>
    </source>
</evidence>
<evidence type="ECO:0000259" key="40">
    <source>
        <dbReference type="PROSITE" id="PS50003"/>
    </source>
</evidence>
<dbReference type="GO" id="GO:0004674">
    <property type="term" value="F:protein serine/threonine kinase activity"/>
    <property type="evidence" value="ECO:0007669"/>
    <property type="project" value="UniProtKB-KW"/>
</dbReference>
<dbReference type="FunFam" id="2.60.40.10:FF:000989">
    <property type="entry name" value="Obscurin, cytoskeletal calmodulin and titin-interacting RhoGEF"/>
    <property type="match status" value="1"/>
</dbReference>
<dbReference type="FunFam" id="2.60.40.10:FF:000228">
    <property type="entry name" value="obscurin isoform X4"/>
    <property type="match status" value="3"/>
</dbReference>
<evidence type="ECO:0000256" key="33">
    <source>
        <dbReference type="ARBA" id="ARBA00079591"/>
    </source>
</evidence>
<keyword evidence="16 36" id="KW-0547">Nucleotide-binding</keyword>
<feature type="domain" description="Ig-like" evidence="43">
    <location>
        <begin position="3215"/>
        <end position="3298"/>
    </location>
</feature>
<dbReference type="SUPFAM" id="SSF50729">
    <property type="entry name" value="PH domain-like"/>
    <property type="match status" value="1"/>
</dbReference>
<keyword evidence="17" id="KW-0418">Kinase</keyword>
<accession>A0A2K6N3C2</accession>
<dbReference type="Pfam" id="PF22697">
    <property type="entry name" value="SOS1_NGEF_PH"/>
    <property type="match status" value="1"/>
</dbReference>
<dbReference type="GO" id="GO:0005085">
    <property type="term" value="F:guanyl-nucleotide exchange factor activity"/>
    <property type="evidence" value="ECO:0007669"/>
    <property type="project" value="InterPro"/>
</dbReference>
<evidence type="ECO:0000256" key="35">
    <source>
        <dbReference type="PROSITE-ProRule" id="PRU00192"/>
    </source>
</evidence>
<dbReference type="FunFam" id="1.10.510.10:FF:000912">
    <property type="entry name" value="obscurin isoform X1"/>
    <property type="match status" value="1"/>
</dbReference>
<dbReference type="PROSITE" id="PS50003">
    <property type="entry name" value="PH_DOMAIN"/>
    <property type="match status" value="1"/>
</dbReference>
<dbReference type="FunFam" id="2.60.40.10:FF:000903">
    <property type="entry name" value="obscurin isoform X6"/>
    <property type="match status" value="1"/>
</dbReference>
<evidence type="ECO:0000256" key="38">
    <source>
        <dbReference type="SAM" id="MobiDB-lite"/>
    </source>
</evidence>
<protein>
    <recommendedName>
        <fullName evidence="32">Obscurin</fullName>
        <ecNumber evidence="6">2.7.11.1</ecNumber>
    </recommendedName>
    <alternativeName>
        <fullName evidence="33">Obscurin-RhoGEF</fullName>
    </alternativeName>
    <alternativeName>
        <fullName evidence="34">Obscurin-myosin light chain kinase</fullName>
    </alternativeName>
</protein>
<dbReference type="FunFam" id="2.60.40.10:FF:000954">
    <property type="entry name" value="Obscurin, cytoskeletal calmodulin and titin-interacting RhoGEF"/>
    <property type="match status" value="1"/>
</dbReference>
<evidence type="ECO:0000256" key="31">
    <source>
        <dbReference type="ARBA" id="ARBA00054415"/>
    </source>
</evidence>
<keyword evidence="20" id="KW-0460">Magnesium</keyword>
<evidence type="ECO:0000256" key="34">
    <source>
        <dbReference type="ARBA" id="ARBA00079785"/>
    </source>
</evidence>
<feature type="domain" description="DH" evidence="41">
    <location>
        <begin position="5506"/>
        <end position="5690"/>
    </location>
</feature>
<dbReference type="PROSITE" id="PS50853">
    <property type="entry name" value="FN3"/>
    <property type="match status" value="3"/>
</dbReference>
<dbReference type="Pfam" id="PF00069">
    <property type="entry name" value="Pkinase"/>
    <property type="match status" value="2"/>
</dbReference>
<feature type="domain" description="Fibronectin type-III" evidence="44">
    <location>
        <begin position="515"/>
        <end position="612"/>
    </location>
</feature>
<dbReference type="FunFam" id="2.30.30.40:FF:000124">
    <property type="entry name" value="obscurin isoform X2"/>
    <property type="match status" value="1"/>
</dbReference>
<feature type="domain" description="Ig-like" evidence="43">
    <location>
        <begin position="4252"/>
        <end position="4340"/>
    </location>
</feature>
<dbReference type="FunFam" id="2.60.40.10:FF:000898">
    <property type="entry name" value="Obscurin, cytoskeletal calmodulin and titin-interacting RhoGEF"/>
    <property type="match status" value="1"/>
</dbReference>
<feature type="region of interest" description="Disordered" evidence="38">
    <location>
        <begin position="6870"/>
        <end position="6973"/>
    </location>
</feature>
<evidence type="ECO:0000259" key="39">
    <source>
        <dbReference type="PROSITE" id="PS50002"/>
    </source>
</evidence>
<evidence type="ECO:0000313" key="45">
    <source>
        <dbReference type="Ensembl" id="ENSRBIP00000042462.1"/>
    </source>
</evidence>
<evidence type="ECO:0000256" key="18">
    <source>
        <dbReference type="ARBA" id="ARBA00022782"/>
    </source>
</evidence>
<dbReference type="GO" id="GO:1902531">
    <property type="term" value="P:regulation of intracellular signal transduction"/>
    <property type="evidence" value="ECO:0007669"/>
    <property type="project" value="UniProtKB-ARBA"/>
</dbReference>
<feature type="domain" description="Protein kinase" evidence="42">
    <location>
        <begin position="7458"/>
        <end position="7710"/>
    </location>
</feature>
<feature type="domain" description="Ig-like" evidence="43">
    <location>
        <begin position="4446"/>
        <end position="4517"/>
    </location>
</feature>
<dbReference type="FunFam" id="2.60.40.10:FF:000747">
    <property type="entry name" value="obscurin isoform X6"/>
    <property type="match status" value="1"/>
</dbReference>
<keyword evidence="23" id="KW-0472">Membrane</keyword>
<feature type="domain" description="Ig-like" evidence="43">
    <location>
        <begin position="1434"/>
        <end position="1512"/>
    </location>
</feature>
<dbReference type="InterPro" id="IPR035899">
    <property type="entry name" value="DBL_dom_sf"/>
</dbReference>
<feature type="domain" description="Ig-like" evidence="43">
    <location>
        <begin position="2680"/>
        <end position="2762"/>
    </location>
</feature>
<comment type="catalytic activity">
    <reaction evidence="29">
        <text>L-threonyl-[protein] + ATP = O-phospho-L-threonyl-[protein] + ADP + H(+)</text>
        <dbReference type="Rhea" id="RHEA:46608"/>
        <dbReference type="Rhea" id="RHEA-COMP:11060"/>
        <dbReference type="Rhea" id="RHEA-COMP:11605"/>
        <dbReference type="ChEBI" id="CHEBI:15378"/>
        <dbReference type="ChEBI" id="CHEBI:30013"/>
        <dbReference type="ChEBI" id="CHEBI:30616"/>
        <dbReference type="ChEBI" id="CHEBI:61977"/>
        <dbReference type="ChEBI" id="CHEBI:456216"/>
        <dbReference type="EC" id="2.7.11.1"/>
    </reaction>
</comment>
<reference evidence="45 46" key="1">
    <citation type="submission" date="2016-06" db="EMBL/GenBank/DDBJ databases">
        <title>Genome of Rhinopithecus bieti.</title>
        <authorList>
            <person name="Wu"/>
            <person name="C.-I. and Zhang"/>
            <person name="Y."/>
        </authorList>
    </citation>
    <scope>NUCLEOTIDE SEQUENCE</scope>
</reference>
<feature type="compositionally biased region" description="Low complexity" evidence="38">
    <location>
        <begin position="6637"/>
        <end position="6656"/>
    </location>
</feature>
<dbReference type="FunFam" id="2.30.29.30:FF:000197">
    <property type="entry name" value="obscurin isoform X5"/>
    <property type="match status" value="1"/>
</dbReference>
<dbReference type="InterPro" id="IPR000048">
    <property type="entry name" value="IQ_motif_EF-hand-BS"/>
</dbReference>
<dbReference type="SMART" id="SM00408">
    <property type="entry name" value="IGc2"/>
    <property type="match status" value="42"/>
</dbReference>
<dbReference type="Proteomes" id="UP000233180">
    <property type="component" value="Unassembled WGS sequence"/>
</dbReference>
<keyword evidence="8" id="KW-0217">Developmental protein</keyword>
<feature type="domain" description="Ig-like" evidence="43">
    <location>
        <begin position="1058"/>
        <end position="1107"/>
    </location>
</feature>
<dbReference type="FunFam" id="2.60.40.10:FF:000841">
    <property type="entry name" value="obscurin isoform X4"/>
    <property type="match status" value="1"/>
</dbReference>
<feature type="domain" description="Ig-like" evidence="43">
    <location>
        <begin position="4070"/>
        <end position="4159"/>
    </location>
</feature>
<feature type="domain" description="Ig-like" evidence="43">
    <location>
        <begin position="1677"/>
        <end position="1748"/>
    </location>
</feature>
<feature type="domain" description="Ig-like" evidence="43">
    <location>
        <begin position="2322"/>
        <end position="2413"/>
    </location>
</feature>
<gene>
    <name evidence="45" type="primary">OBSCN</name>
</gene>
<evidence type="ECO:0000259" key="42">
    <source>
        <dbReference type="PROSITE" id="PS50011"/>
    </source>
</evidence>
<dbReference type="PROSITE" id="PS00108">
    <property type="entry name" value="PROTEIN_KINASE_ST"/>
    <property type="match status" value="1"/>
</dbReference>
<dbReference type="FunFam" id="2.60.40.10:FF:001174">
    <property type="entry name" value="Obscurin, cytoskeletal calmodulin and titin-interacting RhoGEF"/>
    <property type="match status" value="1"/>
</dbReference>
<dbReference type="InterPro" id="IPR001849">
    <property type="entry name" value="PH_domain"/>
</dbReference>
<dbReference type="Gene3D" id="1.10.510.10">
    <property type="entry name" value="Transferase(Phosphotransferase) domain 1"/>
    <property type="match status" value="2"/>
</dbReference>
<feature type="domain" description="Ig-like" evidence="43">
    <location>
        <begin position="331"/>
        <end position="414"/>
    </location>
</feature>
<dbReference type="FunFam" id="2.60.40.10:FF:000881">
    <property type="entry name" value="Obscurin, cytoskeletal calmodulin and titin-interacting RhoGEF"/>
    <property type="match status" value="1"/>
</dbReference>
<keyword evidence="9" id="KW-1003">Cell membrane</keyword>
<dbReference type="FunFam" id="3.30.200.20:FF:000501">
    <property type="entry name" value="Obscurin isoform B"/>
    <property type="match status" value="1"/>
</dbReference>
<evidence type="ECO:0000256" key="28">
    <source>
        <dbReference type="ARBA" id="ARBA00037833"/>
    </source>
</evidence>
<feature type="domain" description="Ig-like" evidence="43">
    <location>
        <begin position="236"/>
        <end position="322"/>
    </location>
</feature>
<dbReference type="PROSITE" id="PS50096">
    <property type="entry name" value="IQ"/>
    <property type="match status" value="1"/>
</dbReference>
<feature type="domain" description="Ig-like" evidence="43">
    <location>
        <begin position="3038"/>
        <end position="3122"/>
    </location>
</feature>
<feature type="domain" description="Ig-like" evidence="43">
    <location>
        <begin position="10"/>
        <end position="100"/>
    </location>
</feature>
<dbReference type="InterPro" id="IPR036116">
    <property type="entry name" value="FN3_sf"/>
</dbReference>
<dbReference type="InterPro" id="IPR011009">
    <property type="entry name" value="Kinase-like_dom_sf"/>
</dbReference>
<evidence type="ECO:0000256" key="5">
    <source>
        <dbReference type="ARBA" id="ARBA00006692"/>
    </source>
</evidence>
<dbReference type="PANTHER" id="PTHR35971:SF4">
    <property type="entry name" value="OBSCURIN"/>
    <property type="match status" value="1"/>
</dbReference>
<dbReference type="CDD" id="cd12025">
    <property type="entry name" value="SH3_Obscurin_like"/>
    <property type="match status" value="1"/>
</dbReference>
<dbReference type="GO" id="GO:0046872">
    <property type="term" value="F:metal ion binding"/>
    <property type="evidence" value="ECO:0007669"/>
    <property type="project" value="UniProtKB-KW"/>
</dbReference>
<dbReference type="CDD" id="cd14107">
    <property type="entry name" value="STKc_obscurin_rpt1"/>
    <property type="match status" value="1"/>
</dbReference>
<dbReference type="Gene3D" id="2.60.40.10">
    <property type="entry name" value="Immunoglobulins"/>
    <property type="match status" value="56"/>
</dbReference>
<dbReference type="Gene3D" id="2.30.30.40">
    <property type="entry name" value="SH3 Domains"/>
    <property type="match status" value="1"/>
</dbReference>
<dbReference type="OMA" id="CYEVEKM"/>
<dbReference type="InterPro" id="IPR003598">
    <property type="entry name" value="Ig_sub2"/>
</dbReference>
<reference evidence="45" key="3">
    <citation type="submission" date="2025-09" db="UniProtKB">
        <authorList>
            <consortium name="Ensembl"/>
        </authorList>
    </citation>
    <scope>IDENTIFICATION</scope>
</reference>
<feature type="domain" description="Ig-like" evidence="43">
    <location>
        <begin position="3746"/>
        <end position="3829"/>
    </location>
</feature>
<feature type="domain" description="Ig-like" evidence="43">
    <location>
        <begin position="2774"/>
        <end position="2853"/>
    </location>
</feature>
<evidence type="ECO:0000256" key="26">
    <source>
        <dbReference type="ARBA" id="ARBA00023242"/>
    </source>
</evidence>
<evidence type="ECO:0000313" key="46">
    <source>
        <dbReference type="Proteomes" id="UP000233180"/>
    </source>
</evidence>
<evidence type="ECO:0000256" key="8">
    <source>
        <dbReference type="ARBA" id="ARBA00022473"/>
    </source>
</evidence>